<gene>
    <name evidence="3" type="ORF">JCM19301_199</name>
    <name evidence="4" type="ORF">JCM19302_3681</name>
    <name evidence="5" type="ORF">JCM19538_1787</name>
</gene>
<dbReference type="InterPro" id="IPR022123">
    <property type="entry name" value="DUF3658"/>
</dbReference>
<evidence type="ECO:0000313" key="4">
    <source>
        <dbReference type="EMBL" id="GAL73294.1"/>
    </source>
</evidence>
<dbReference type="Proteomes" id="UP000029646">
    <property type="component" value="Unassembled WGS sequence"/>
</dbReference>
<feature type="domain" description="DUF3658" evidence="2">
    <location>
        <begin position="164"/>
        <end position="266"/>
    </location>
</feature>
<dbReference type="Proteomes" id="UP000030184">
    <property type="component" value="Unassembled WGS sequence"/>
</dbReference>
<dbReference type="InterPro" id="IPR014973">
    <property type="entry name" value="DUF1835"/>
</dbReference>
<evidence type="ECO:0000313" key="3">
    <source>
        <dbReference type="EMBL" id="GAL68259.1"/>
    </source>
</evidence>
<evidence type="ECO:0000259" key="2">
    <source>
        <dbReference type="Pfam" id="PF12395"/>
    </source>
</evidence>
<organism evidence="4 6">
    <name type="scientific">Jejuia pallidilutea</name>
    <dbReference type="NCBI Taxonomy" id="504487"/>
    <lineage>
        <taxon>Bacteria</taxon>
        <taxon>Pseudomonadati</taxon>
        <taxon>Bacteroidota</taxon>
        <taxon>Flavobacteriia</taxon>
        <taxon>Flavobacteriales</taxon>
        <taxon>Flavobacteriaceae</taxon>
        <taxon>Jejuia</taxon>
    </lineage>
</organism>
<feature type="domain" description="DUF1835" evidence="1">
    <location>
        <begin position="8"/>
        <end position="129"/>
    </location>
</feature>
<dbReference type="AlphaFoldDB" id="A0A090WCX4"/>
<dbReference type="eggNOG" id="ENOG5032B0P">
    <property type="taxonomic scope" value="Bacteria"/>
</dbReference>
<dbReference type="EMBL" id="BBNS01000047">
    <property type="protein sequence ID" value="GAL73294.1"/>
    <property type="molecule type" value="Genomic_DNA"/>
</dbReference>
<dbReference type="OrthoDB" id="648566at2"/>
<dbReference type="Proteomes" id="UP000029641">
    <property type="component" value="Unassembled WGS sequence"/>
</dbReference>
<evidence type="ECO:0000259" key="1">
    <source>
        <dbReference type="Pfam" id="PF08874"/>
    </source>
</evidence>
<dbReference type="EMBL" id="BBNR01000018">
    <property type="protein sequence ID" value="GAL68259.1"/>
    <property type="molecule type" value="Genomic_DNA"/>
</dbReference>
<dbReference type="EMBL" id="BBNY01000005">
    <property type="protein sequence ID" value="GAL88798.1"/>
    <property type="molecule type" value="Genomic_DNA"/>
</dbReference>
<evidence type="ECO:0000313" key="6">
    <source>
        <dbReference type="Proteomes" id="UP000029646"/>
    </source>
</evidence>
<comment type="caution">
    <text evidence="4">The sequence shown here is derived from an EMBL/GenBank/DDBJ whole genome shotgun (WGS) entry which is preliminary data.</text>
</comment>
<accession>A0A090WCX4</accession>
<dbReference type="Pfam" id="PF12395">
    <property type="entry name" value="DUF3658"/>
    <property type="match status" value="1"/>
</dbReference>
<evidence type="ECO:0000313" key="5">
    <source>
        <dbReference type="EMBL" id="GAL88798.1"/>
    </source>
</evidence>
<reference evidence="7" key="1">
    <citation type="journal article" date="2014" name="Genome Announc.">
        <title>Draft Genome Sequence of Marine Flavobacterium Jejuia pallidilutea Strain 11shimoA1 and Pigmentation Mutants.</title>
        <authorList>
            <person name="Takatani N."/>
            <person name="Nakanishi M."/>
            <person name="Meirelles P."/>
            <person name="Mino S."/>
            <person name="Suda W."/>
            <person name="Oshima K."/>
            <person name="Hattori M."/>
            <person name="Ohkuma M."/>
            <person name="Hosokawa M."/>
            <person name="Miyashita K."/>
            <person name="Thompson F.L."/>
            <person name="Niwa A."/>
            <person name="Sawabe T."/>
            <person name="Sawabe T."/>
        </authorList>
    </citation>
    <scope>NUCLEOTIDE SEQUENCE [LARGE SCALE GENOMIC DNA]</scope>
    <source>
        <strain evidence="7">JCM 19538</strain>
    </source>
</reference>
<keyword evidence="7" id="KW-1185">Reference proteome</keyword>
<evidence type="ECO:0000313" key="7">
    <source>
        <dbReference type="Proteomes" id="UP000030184"/>
    </source>
</evidence>
<dbReference type="STRING" id="504487.JCM19538_1787"/>
<evidence type="ECO:0008006" key="8">
    <source>
        <dbReference type="Google" id="ProtNLM"/>
    </source>
</evidence>
<proteinExistence type="predicted"/>
<dbReference type="RefSeq" id="WP_042245316.1">
    <property type="nucleotide sequence ID" value="NZ_BBNR01000018.1"/>
</dbReference>
<sequence>MRNKTENIHIIFKEFSRNTLIDNKELNIKSNNIISLEDDLRVGPISNLNFDDKIKDRKNWLSNVLKKTNEVEKIVSNVEKDIEKIDTILNNENHKVFYLWTFNNALDIISTAKLITKLMEFNITIFIIDFNEITLQNKNGNSFCPKSLIEVNSSQVYKIFNNFKQVETEQLIKWESLWKKIEKENSLLRILDNNGNIKSEKETHFDNLLKSFCKNDFQKSARIIGETLVESKFSISDWYLNWRLKKLSEMKKIETIGELKDMRDYEVKITTYNTV</sequence>
<dbReference type="Pfam" id="PF08874">
    <property type="entry name" value="DUF1835"/>
    <property type="match status" value="1"/>
</dbReference>
<name>A0A090WCX4_9FLAO</name>
<protein>
    <recommendedName>
        <fullName evidence="8">DUF1835 domain-containing protein</fullName>
    </recommendedName>
</protein>